<dbReference type="SUPFAM" id="SSF51182">
    <property type="entry name" value="RmlC-like cupins"/>
    <property type="match status" value="1"/>
</dbReference>
<accession>A0A5C1QFZ1</accession>
<dbReference type="Pfam" id="PF00908">
    <property type="entry name" value="dTDP_sugar_isom"/>
    <property type="match status" value="1"/>
</dbReference>
<dbReference type="CDD" id="cd00438">
    <property type="entry name" value="cupin_RmlC"/>
    <property type="match status" value="1"/>
</dbReference>
<sequence length="183" mass="20340">MPFEFTKTALRGVVIIQPRKFGDERGFFMETYKKSDFMAHGILEEFCQDNHSFSSKGVLRGLHFQSAPHAQGKLVRVLSGAVWDVAVDLVPGSSTYGKHVGIELTAENNTMFYIPPGFGHGFLTLSDDTHFLYKCTAEYAPASDGGVKWDDPELAVKWPLEVGQIPLVSDKDAVLPYLKDLNK</sequence>
<evidence type="ECO:0000256" key="7">
    <source>
        <dbReference type="RuleBase" id="RU364069"/>
    </source>
</evidence>
<dbReference type="KEGG" id="ock:EXM22_02915"/>
<dbReference type="AlphaFoldDB" id="A0A5C1QFZ1"/>
<gene>
    <name evidence="8" type="primary">rfbC</name>
    <name evidence="8" type="ORF">EXM22_02915</name>
</gene>
<dbReference type="RefSeq" id="WP_149485067.1">
    <property type="nucleotide sequence ID" value="NZ_CP036150.1"/>
</dbReference>
<feature type="active site" description="Proton donor" evidence="5">
    <location>
        <position position="133"/>
    </location>
</feature>
<comment type="pathway">
    <text evidence="7">Carbohydrate biosynthesis; dTDP-L-rhamnose biosynthesis.</text>
</comment>
<dbReference type="EC" id="5.1.3.13" evidence="3 7"/>
<dbReference type="GO" id="GO:0000271">
    <property type="term" value="P:polysaccharide biosynthetic process"/>
    <property type="evidence" value="ECO:0007669"/>
    <property type="project" value="TreeGrafter"/>
</dbReference>
<proteinExistence type="inferred from homology"/>
<evidence type="ECO:0000313" key="9">
    <source>
        <dbReference type="Proteomes" id="UP000324209"/>
    </source>
</evidence>
<dbReference type="InterPro" id="IPR014710">
    <property type="entry name" value="RmlC-like_jellyroll"/>
</dbReference>
<comment type="catalytic activity">
    <reaction evidence="1 7">
        <text>dTDP-4-dehydro-6-deoxy-alpha-D-glucose = dTDP-4-dehydro-beta-L-rhamnose</text>
        <dbReference type="Rhea" id="RHEA:16969"/>
        <dbReference type="ChEBI" id="CHEBI:57649"/>
        <dbReference type="ChEBI" id="CHEBI:62830"/>
        <dbReference type="EC" id="5.1.3.13"/>
    </reaction>
</comment>
<evidence type="ECO:0000256" key="6">
    <source>
        <dbReference type="PIRSR" id="PIRSR600888-3"/>
    </source>
</evidence>
<dbReference type="GO" id="GO:0008830">
    <property type="term" value="F:dTDP-4-dehydrorhamnose 3,5-epimerase activity"/>
    <property type="evidence" value="ECO:0007669"/>
    <property type="project" value="UniProtKB-UniRule"/>
</dbReference>
<dbReference type="InterPro" id="IPR000888">
    <property type="entry name" value="RmlC-like"/>
</dbReference>
<feature type="active site" description="Proton acceptor" evidence="5">
    <location>
        <position position="63"/>
    </location>
</feature>
<dbReference type="NCBIfam" id="TIGR01221">
    <property type="entry name" value="rmlC"/>
    <property type="match status" value="1"/>
</dbReference>
<feature type="site" description="Participates in a stacking interaction with the thymidine ring of dTDP-4-oxo-6-deoxyglucose" evidence="6">
    <location>
        <position position="139"/>
    </location>
</feature>
<comment type="function">
    <text evidence="2 7">Catalyzes the epimerization of the C3' and C5'positions of dTDP-6-deoxy-D-xylo-4-hexulose, forming dTDP-6-deoxy-L-lyxo-4-hexulose.</text>
</comment>
<reference evidence="8 9" key="1">
    <citation type="submission" date="2019-02" db="EMBL/GenBank/DDBJ databases">
        <title>Complete Genome Sequence and Methylome Analysis of free living Spirochaetas.</title>
        <authorList>
            <person name="Fomenkov A."/>
            <person name="Dubinina G."/>
            <person name="Leshcheva N."/>
            <person name="Mikheeva N."/>
            <person name="Grabovich M."/>
            <person name="Vincze T."/>
            <person name="Roberts R.J."/>
        </authorList>
    </citation>
    <scope>NUCLEOTIDE SEQUENCE [LARGE SCALE GENOMIC DNA]</scope>
    <source>
        <strain evidence="8 9">K2</strain>
    </source>
</reference>
<comment type="subunit">
    <text evidence="7">Homodimer.</text>
</comment>
<dbReference type="OrthoDB" id="9800680at2"/>
<dbReference type="PANTHER" id="PTHR21047">
    <property type="entry name" value="DTDP-6-DEOXY-D-GLUCOSE-3,5 EPIMERASE"/>
    <property type="match status" value="1"/>
</dbReference>
<evidence type="ECO:0000256" key="5">
    <source>
        <dbReference type="PIRSR" id="PIRSR600888-1"/>
    </source>
</evidence>
<dbReference type="GO" id="GO:0019305">
    <property type="term" value="P:dTDP-rhamnose biosynthetic process"/>
    <property type="evidence" value="ECO:0007669"/>
    <property type="project" value="UniProtKB-UniRule"/>
</dbReference>
<name>A0A5C1QFZ1_9SPIO</name>
<evidence type="ECO:0000256" key="4">
    <source>
        <dbReference type="ARBA" id="ARBA00019595"/>
    </source>
</evidence>
<organism evidence="8 9">
    <name type="scientific">Oceanispirochaeta crateris</name>
    <dbReference type="NCBI Taxonomy" id="2518645"/>
    <lineage>
        <taxon>Bacteria</taxon>
        <taxon>Pseudomonadati</taxon>
        <taxon>Spirochaetota</taxon>
        <taxon>Spirochaetia</taxon>
        <taxon>Spirochaetales</taxon>
        <taxon>Spirochaetaceae</taxon>
        <taxon>Oceanispirochaeta</taxon>
    </lineage>
</organism>
<evidence type="ECO:0000256" key="2">
    <source>
        <dbReference type="ARBA" id="ARBA00001997"/>
    </source>
</evidence>
<keyword evidence="7 8" id="KW-0413">Isomerase</keyword>
<keyword evidence="9" id="KW-1185">Reference proteome</keyword>
<protein>
    <recommendedName>
        <fullName evidence="4 7">dTDP-4-dehydrorhamnose 3,5-epimerase</fullName>
        <ecNumber evidence="3 7">5.1.3.13</ecNumber>
    </recommendedName>
    <alternativeName>
        <fullName evidence="7">Thymidine diphospho-4-keto-rhamnose 3,5-epimerase</fullName>
    </alternativeName>
</protein>
<dbReference type="InterPro" id="IPR011051">
    <property type="entry name" value="RmlC_Cupin_sf"/>
</dbReference>
<dbReference type="PANTHER" id="PTHR21047:SF2">
    <property type="entry name" value="THYMIDINE DIPHOSPHO-4-KETO-RHAMNOSE 3,5-EPIMERASE"/>
    <property type="match status" value="1"/>
</dbReference>
<evidence type="ECO:0000313" key="8">
    <source>
        <dbReference type="EMBL" id="QEN06985.1"/>
    </source>
</evidence>
<dbReference type="Gene3D" id="2.60.120.10">
    <property type="entry name" value="Jelly Rolls"/>
    <property type="match status" value="1"/>
</dbReference>
<evidence type="ECO:0000256" key="1">
    <source>
        <dbReference type="ARBA" id="ARBA00001298"/>
    </source>
</evidence>
<dbReference type="EMBL" id="CP036150">
    <property type="protein sequence ID" value="QEN06985.1"/>
    <property type="molecule type" value="Genomic_DNA"/>
</dbReference>
<comment type="similarity">
    <text evidence="7">Belongs to the dTDP-4-dehydrorhamnose 3,5-epimerase family.</text>
</comment>
<dbReference type="UniPathway" id="UPA00124"/>
<dbReference type="GO" id="GO:0005829">
    <property type="term" value="C:cytosol"/>
    <property type="evidence" value="ECO:0007669"/>
    <property type="project" value="TreeGrafter"/>
</dbReference>
<dbReference type="Proteomes" id="UP000324209">
    <property type="component" value="Chromosome"/>
</dbReference>
<evidence type="ECO:0000256" key="3">
    <source>
        <dbReference type="ARBA" id="ARBA00012098"/>
    </source>
</evidence>